<comment type="caution">
    <text evidence="1">The sequence shown here is derived from an EMBL/GenBank/DDBJ whole genome shotgun (WGS) entry which is preliminary data.</text>
</comment>
<accession>A0A9J5Y2W3</accession>
<reference evidence="1 2" key="1">
    <citation type="submission" date="2020-09" db="EMBL/GenBank/DDBJ databases">
        <title>De no assembly of potato wild relative species, Solanum commersonii.</title>
        <authorList>
            <person name="Cho K."/>
        </authorList>
    </citation>
    <scope>NUCLEOTIDE SEQUENCE [LARGE SCALE GENOMIC DNA]</scope>
    <source>
        <strain evidence="1">LZ3.2</strain>
        <tissue evidence="1">Leaf</tissue>
    </source>
</reference>
<name>A0A9J5Y2W3_SOLCO</name>
<gene>
    <name evidence="1" type="ORF">H5410_035789</name>
</gene>
<sequence length="63" mass="7434">MVAKNRKPKSSKLFKGDYKGRRIFNVTIMDLPNVHSNPWLLELKANYDYYSFSSNKVIELRPN</sequence>
<keyword evidence="2" id="KW-1185">Reference proteome</keyword>
<proteinExistence type="predicted"/>
<dbReference type="AlphaFoldDB" id="A0A9J5Y2W3"/>
<protein>
    <submittedName>
        <fullName evidence="1">Uncharacterized protein</fullName>
    </submittedName>
</protein>
<evidence type="ECO:0000313" key="1">
    <source>
        <dbReference type="EMBL" id="KAG5594557.1"/>
    </source>
</evidence>
<dbReference type="Proteomes" id="UP000824120">
    <property type="component" value="Chromosome 7"/>
</dbReference>
<dbReference type="EMBL" id="JACXVP010000007">
    <property type="protein sequence ID" value="KAG5594557.1"/>
    <property type="molecule type" value="Genomic_DNA"/>
</dbReference>
<evidence type="ECO:0000313" key="2">
    <source>
        <dbReference type="Proteomes" id="UP000824120"/>
    </source>
</evidence>
<organism evidence="1 2">
    <name type="scientific">Solanum commersonii</name>
    <name type="common">Commerson's wild potato</name>
    <name type="synonym">Commerson's nightshade</name>
    <dbReference type="NCBI Taxonomy" id="4109"/>
    <lineage>
        <taxon>Eukaryota</taxon>
        <taxon>Viridiplantae</taxon>
        <taxon>Streptophyta</taxon>
        <taxon>Embryophyta</taxon>
        <taxon>Tracheophyta</taxon>
        <taxon>Spermatophyta</taxon>
        <taxon>Magnoliopsida</taxon>
        <taxon>eudicotyledons</taxon>
        <taxon>Gunneridae</taxon>
        <taxon>Pentapetalae</taxon>
        <taxon>asterids</taxon>
        <taxon>lamiids</taxon>
        <taxon>Solanales</taxon>
        <taxon>Solanaceae</taxon>
        <taxon>Solanoideae</taxon>
        <taxon>Solaneae</taxon>
        <taxon>Solanum</taxon>
    </lineage>
</organism>